<evidence type="ECO:0000259" key="2">
    <source>
        <dbReference type="Pfam" id="PF22936"/>
    </source>
</evidence>
<dbReference type="Pfam" id="PF22936">
    <property type="entry name" value="Pol_BBD"/>
    <property type="match status" value="1"/>
</dbReference>
<evidence type="ECO:0000313" key="4">
    <source>
        <dbReference type="Proteomes" id="UP000187406"/>
    </source>
</evidence>
<feature type="domain" description="Retrovirus-related Pol polyprotein from transposon TNT 1-94-like beta-barrel" evidence="2">
    <location>
        <begin position="123"/>
        <end position="150"/>
    </location>
</feature>
<feature type="non-terminal residue" evidence="3">
    <location>
        <position position="1"/>
    </location>
</feature>
<dbReference type="InterPro" id="IPR054722">
    <property type="entry name" value="PolX-like_BBD"/>
</dbReference>
<keyword evidence="4" id="KW-1185">Reference proteome</keyword>
<dbReference type="OrthoDB" id="8042871at2759"/>
<comment type="caution">
    <text evidence="3">The sequence shown here is derived from an EMBL/GenBank/DDBJ whole genome shotgun (WGS) entry which is preliminary data.</text>
</comment>
<organism evidence="3 4">
    <name type="scientific">Cephalotus follicularis</name>
    <name type="common">Albany pitcher plant</name>
    <dbReference type="NCBI Taxonomy" id="3775"/>
    <lineage>
        <taxon>Eukaryota</taxon>
        <taxon>Viridiplantae</taxon>
        <taxon>Streptophyta</taxon>
        <taxon>Embryophyta</taxon>
        <taxon>Tracheophyta</taxon>
        <taxon>Spermatophyta</taxon>
        <taxon>Magnoliopsida</taxon>
        <taxon>eudicotyledons</taxon>
        <taxon>Gunneridae</taxon>
        <taxon>Pentapetalae</taxon>
        <taxon>rosids</taxon>
        <taxon>fabids</taxon>
        <taxon>Oxalidales</taxon>
        <taxon>Cephalotaceae</taxon>
        <taxon>Cephalotus</taxon>
    </lineage>
</organism>
<evidence type="ECO:0000313" key="3">
    <source>
        <dbReference type="EMBL" id="GAV85826.1"/>
    </source>
</evidence>
<dbReference type="InParanoid" id="A0A1Q3CZZ3"/>
<feature type="non-terminal residue" evidence="3">
    <location>
        <position position="271"/>
    </location>
</feature>
<feature type="domain" description="GAG-pre-integrase" evidence="1">
    <location>
        <begin position="202"/>
        <end position="271"/>
    </location>
</feature>
<protein>
    <submittedName>
        <fullName evidence="3">Gag_pre-integrs domain-containing protein/UBN2_2 domain-containing protein</fullName>
    </submittedName>
</protein>
<dbReference type="AlphaFoldDB" id="A0A1Q3CZZ3"/>
<gene>
    <name evidence="3" type="ORF">CFOL_v3_29260</name>
</gene>
<dbReference type="Proteomes" id="UP000187406">
    <property type="component" value="Unassembled WGS sequence"/>
</dbReference>
<accession>A0A1Q3CZZ3</accession>
<dbReference type="Pfam" id="PF13976">
    <property type="entry name" value="gag_pre-integrs"/>
    <property type="match status" value="1"/>
</dbReference>
<sequence>YLKQCLYTLRMKDGMFVKEHTDNFNKVIHDLNNTNIKIDDEDQALILLCSFPSSYDHFVDTMLYGRDSIDVNDVKDALQSRELKKKVSKNMGENQAKGVMHESLDEADSDLVLSVSVNNTSSWILDSGCSFHMIPNRDWFAPYDVKEGKVLTLEAWHFPGLKKNLISLGVLDSHCCKFADENGIRKVLRGALVIMKGKKIDRLYQLQGNTVLGTATVASSSGDKDADTTRLWHMRLGHMSERGLQILSKKGLLAGVKSGKLDFCEHCVYGK</sequence>
<dbReference type="EMBL" id="BDDD01003699">
    <property type="protein sequence ID" value="GAV85826.1"/>
    <property type="molecule type" value="Genomic_DNA"/>
</dbReference>
<name>A0A1Q3CZZ3_CEPFO</name>
<proteinExistence type="predicted"/>
<reference evidence="4" key="1">
    <citation type="submission" date="2016-04" db="EMBL/GenBank/DDBJ databases">
        <title>Cephalotus genome sequencing.</title>
        <authorList>
            <person name="Fukushima K."/>
            <person name="Hasebe M."/>
            <person name="Fang X."/>
        </authorList>
    </citation>
    <scope>NUCLEOTIDE SEQUENCE [LARGE SCALE GENOMIC DNA]</scope>
    <source>
        <strain evidence="4">cv. St1</strain>
    </source>
</reference>
<dbReference type="InterPro" id="IPR025724">
    <property type="entry name" value="GAG-pre-integrase_dom"/>
</dbReference>
<dbReference type="Pfam" id="PF14223">
    <property type="entry name" value="Retrotran_gag_2"/>
    <property type="match status" value="1"/>
</dbReference>
<evidence type="ECO:0000259" key="1">
    <source>
        <dbReference type="Pfam" id="PF13976"/>
    </source>
</evidence>